<organism evidence="3 4">
    <name type="scientific">Posidoniimonas corsicana</name>
    <dbReference type="NCBI Taxonomy" id="1938618"/>
    <lineage>
        <taxon>Bacteria</taxon>
        <taxon>Pseudomonadati</taxon>
        <taxon>Planctomycetota</taxon>
        <taxon>Planctomycetia</taxon>
        <taxon>Pirellulales</taxon>
        <taxon>Lacipirellulaceae</taxon>
        <taxon>Posidoniimonas</taxon>
    </lineage>
</organism>
<dbReference type="Pfam" id="PF16980">
    <property type="entry name" value="CitMHS_2"/>
    <property type="match status" value="1"/>
</dbReference>
<name>A0A5C5UY95_9BACT</name>
<keyword evidence="2" id="KW-0812">Transmembrane</keyword>
<dbReference type="AlphaFoldDB" id="A0A5C5UY95"/>
<dbReference type="Proteomes" id="UP000316714">
    <property type="component" value="Unassembled WGS sequence"/>
</dbReference>
<feature type="transmembrane region" description="Helical" evidence="2">
    <location>
        <begin position="335"/>
        <end position="355"/>
    </location>
</feature>
<feature type="transmembrane region" description="Helical" evidence="2">
    <location>
        <begin position="290"/>
        <end position="309"/>
    </location>
</feature>
<evidence type="ECO:0000313" key="3">
    <source>
        <dbReference type="EMBL" id="TWT31138.1"/>
    </source>
</evidence>
<dbReference type="EMBL" id="SIHJ01000004">
    <property type="protein sequence ID" value="TWT31138.1"/>
    <property type="molecule type" value="Genomic_DNA"/>
</dbReference>
<feature type="region of interest" description="Disordered" evidence="1">
    <location>
        <begin position="54"/>
        <end position="78"/>
    </location>
</feature>
<accession>A0A5C5UY95</accession>
<protein>
    <submittedName>
        <fullName evidence="3">Citrate transporter</fullName>
    </submittedName>
</protein>
<dbReference type="OrthoDB" id="9765532at2"/>
<feature type="transmembrane region" description="Helical" evidence="2">
    <location>
        <begin position="480"/>
        <end position="500"/>
    </location>
</feature>
<feature type="transmembrane region" description="Helical" evidence="2">
    <location>
        <begin position="405"/>
        <end position="426"/>
    </location>
</feature>
<sequence>MSHESHHAASGGGKVVGAIVLLAVVYVGTLIAGLPQKATELIVASSAAHATDAHATDAHAADPHAADSHAVEGDAHGAADSHGAEADIVAPPVWTVIPFVLLLGAIAVLPLIPFTEHWWESNLHRFQLATVLGLLTLAYYGFLHEKPIEGHFPAHYVADYDATGFNWEEITAILGNAVAQEYVPFIVLLFSLYTICGGIRIEGDLQANPMTNAIFMGAGGLLASFIGTTGAAMLFIRPLLETNSERKHVVHTVVFFIFIVCNCGGCLLPIGDPPLFLGYLAGVDFFWTMSLWPAWLLCNGLLLVVYLLLDELVYYRRETEADITRDIRKIRHMKYMGLGLNGPLLLGVVAAVAFLDPSKTVPGTDWHPWLYLRELVQLGLVALSLALGSNAVRKANTFNYHAIQEVAALFIGIFICMQPALQILGLNGEYLEANFLNSPSRFYWVTGGLSSVLDNAPTYLVFFKTAQVPGVGGATAGVDVNTLTAISLGAVFMGAMTYIGNGPNFMVKAIAEKSGVKMPSFFGYMAYSCLILLPVLAVVGWRTF</sequence>
<proteinExistence type="predicted"/>
<feature type="transmembrane region" description="Helical" evidence="2">
    <location>
        <begin position="521"/>
        <end position="541"/>
    </location>
</feature>
<feature type="transmembrane region" description="Helical" evidence="2">
    <location>
        <begin position="93"/>
        <end position="114"/>
    </location>
</feature>
<feature type="transmembrane region" description="Helical" evidence="2">
    <location>
        <begin position="182"/>
        <end position="201"/>
    </location>
</feature>
<gene>
    <name evidence="3" type="ORF">KOR34_45130</name>
</gene>
<keyword evidence="2" id="KW-0472">Membrane</keyword>
<keyword evidence="4" id="KW-1185">Reference proteome</keyword>
<feature type="transmembrane region" description="Helical" evidence="2">
    <location>
        <begin position="248"/>
        <end position="270"/>
    </location>
</feature>
<keyword evidence="2" id="KW-1133">Transmembrane helix</keyword>
<feature type="transmembrane region" description="Helical" evidence="2">
    <location>
        <begin position="126"/>
        <end position="143"/>
    </location>
</feature>
<evidence type="ECO:0000256" key="2">
    <source>
        <dbReference type="SAM" id="Phobius"/>
    </source>
</evidence>
<comment type="caution">
    <text evidence="3">The sequence shown here is derived from an EMBL/GenBank/DDBJ whole genome shotgun (WGS) entry which is preliminary data.</text>
</comment>
<dbReference type="InterPro" id="IPR031566">
    <property type="entry name" value="CitMHS_2"/>
</dbReference>
<evidence type="ECO:0000256" key="1">
    <source>
        <dbReference type="SAM" id="MobiDB-lite"/>
    </source>
</evidence>
<feature type="transmembrane region" description="Helical" evidence="2">
    <location>
        <begin position="213"/>
        <end position="236"/>
    </location>
</feature>
<reference evidence="3 4" key="1">
    <citation type="submission" date="2019-02" db="EMBL/GenBank/DDBJ databases">
        <title>Deep-cultivation of Planctomycetes and their phenomic and genomic characterization uncovers novel biology.</title>
        <authorList>
            <person name="Wiegand S."/>
            <person name="Jogler M."/>
            <person name="Boedeker C."/>
            <person name="Pinto D."/>
            <person name="Vollmers J."/>
            <person name="Rivas-Marin E."/>
            <person name="Kohn T."/>
            <person name="Peeters S.H."/>
            <person name="Heuer A."/>
            <person name="Rast P."/>
            <person name="Oberbeckmann S."/>
            <person name="Bunk B."/>
            <person name="Jeske O."/>
            <person name="Meyerdierks A."/>
            <person name="Storesund J.E."/>
            <person name="Kallscheuer N."/>
            <person name="Luecker S."/>
            <person name="Lage O.M."/>
            <person name="Pohl T."/>
            <person name="Merkel B.J."/>
            <person name="Hornburger P."/>
            <person name="Mueller R.-W."/>
            <person name="Bruemmer F."/>
            <person name="Labrenz M."/>
            <person name="Spormann A.M."/>
            <person name="Op Den Camp H."/>
            <person name="Overmann J."/>
            <person name="Amann R."/>
            <person name="Jetten M.S.M."/>
            <person name="Mascher T."/>
            <person name="Medema M.H."/>
            <person name="Devos D.P."/>
            <person name="Kaster A.-K."/>
            <person name="Ovreas L."/>
            <person name="Rohde M."/>
            <person name="Galperin M.Y."/>
            <person name="Jogler C."/>
        </authorList>
    </citation>
    <scope>NUCLEOTIDE SEQUENCE [LARGE SCALE GENOMIC DNA]</scope>
    <source>
        <strain evidence="3 4">KOR34</strain>
    </source>
</reference>
<dbReference type="RefSeq" id="WP_146568327.1">
    <property type="nucleotide sequence ID" value="NZ_SIHJ01000004.1"/>
</dbReference>
<evidence type="ECO:0000313" key="4">
    <source>
        <dbReference type="Proteomes" id="UP000316714"/>
    </source>
</evidence>
<feature type="transmembrane region" description="Helical" evidence="2">
    <location>
        <begin position="375"/>
        <end position="393"/>
    </location>
</feature>
<feature type="transmembrane region" description="Helical" evidence="2">
    <location>
        <begin position="15"/>
        <end position="34"/>
    </location>
</feature>